<dbReference type="KEGG" id="dfo:Dform_00441"/>
<keyword evidence="3" id="KW-1185">Reference proteome</keyword>
<reference evidence="3" key="1">
    <citation type="submission" date="2016-11" db="EMBL/GenBank/DDBJ databases">
        <title>Dehalogenimonas formicexedens sp. nov., a chlorinated alkane respiring bacterium isolated from contaminated groundwater.</title>
        <authorList>
            <person name="Key T.A."/>
            <person name="Bowman K.S."/>
            <person name="Lee I."/>
            <person name="Chun J."/>
            <person name="Albuquerque L."/>
            <person name="da Costa M.S."/>
            <person name="Rainey F.A."/>
            <person name="Moe W.M."/>
        </authorList>
    </citation>
    <scope>NUCLEOTIDE SEQUENCE [LARGE SCALE GENOMIC DNA]</scope>
    <source>
        <strain evidence="3">NSZ-14</strain>
    </source>
</reference>
<dbReference type="RefSeq" id="WP_076003575.1">
    <property type="nucleotide sequence ID" value="NZ_CP018258.1"/>
</dbReference>
<name>A0A1P8F5P4_9CHLR</name>
<dbReference type="InterPro" id="IPR012337">
    <property type="entry name" value="RNaseH-like_sf"/>
</dbReference>
<dbReference type="Gene3D" id="3.30.420.10">
    <property type="entry name" value="Ribonuclease H-like superfamily/Ribonuclease H"/>
    <property type="match status" value="1"/>
</dbReference>
<dbReference type="InterPro" id="IPR052183">
    <property type="entry name" value="IS_Transposase"/>
</dbReference>
<dbReference type="InterPro" id="IPR001584">
    <property type="entry name" value="Integrase_cat-core"/>
</dbReference>
<proteinExistence type="predicted"/>
<organism evidence="2 3">
    <name type="scientific">Dehalogenimonas formicexedens</name>
    <dbReference type="NCBI Taxonomy" id="1839801"/>
    <lineage>
        <taxon>Bacteria</taxon>
        <taxon>Bacillati</taxon>
        <taxon>Chloroflexota</taxon>
        <taxon>Dehalococcoidia</taxon>
        <taxon>Dehalococcoidales</taxon>
        <taxon>Dehalococcoidaceae</taxon>
        <taxon>Dehalogenimonas</taxon>
    </lineage>
</organism>
<dbReference type="InterPro" id="IPR032874">
    <property type="entry name" value="DDE_dom"/>
</dbReference>
<feature type="domain" description="Integrase catalytic" evidence="1">
    <location>
        <begin position="101"/>
        <end position="263"/>
    </location>
</feature>
<evidence type="ECO:0000313" key="3">
    <source>
        <dbReference type="Proteomes" id="UP000185934"/>
    </source>
</evidence>
<sequence>MNNGITCKYCQSEHVSKFGKYKETQLYWCPSCKRKFKADSALFNMQKPPNYVTSALNMFYTGMSYGDISKFLEQEYQYKASKHVLYNWVNKYTDQAVEHYRNEHPKVGDTWIADETFMDVDGRKIFFWDIIDSDTRYLIATRASFTRGTKDAQMLMEAAAKRAGKQPKVVLTDKYRAYVDGIELAFGADTEHRQSRPFVAEDSTNKIERFHNTLKDRTKVMRGFRDIETLISFTDGFAVYYNHFRPHEALHNKTPAEMAGLDISIKNWGDVCRMPISKEEHLKDRAEPDIPRRRYKLDESFKKTRKPPKTSRLTQAGISIVEVKAKLPRLTPRIPREVRRQIGMGR</sequence>
<gene>
    <name evidence="2" type="ORF">Dform_00441</name>
</gene>
<dbReference type="Proteomes" id="UP000185934">
    <property type="component" value="Chromosome"/>
</dbReference>
<dbReference type="GO" id="GO:0003676">
    <property type="term" value="F:nucleic acid binding"/>
    <property type="evidence" value="ECO:0007669"/>
    <property type="project" value="InterPro"/>
</dbReference>
<evidence type="ECO:0000259" key="1">
    <source>
        <dbReference type="PROSITE" id="PS50994"/>
    </source>
</evidence>
<dbReference type="PANTHER" id="PTHR35528">
    <property type="entry name" value="BLL1675 PROTEIN"/>
    <property type="match status" value="1"/>
</dbReference>
<dbReference type="PANTHER" id="PTHR35528:SF3">
    <property type="entry name" value="BLL1675 PROTEIN"/>
    <property type="match status" value="1"/>
</dbReference>
<accession>A0A1P8F5P4</accession>
<dbReference type="InterPro" id="IPR036397">
    <property type="entry name" value="RNaseH_sf"/>
</dbReference>
<dbReference type="AlphaFoldDB" id="A0A1P8F5P4"/>
<dbReference type="EMBL" id="CP018258">
    <property type="protein sequence ID" value="APV43797.1"/>
    <property type="molecule type" value="Genomic_DNA"/>
</dbReference>
<dbReference type="GO" id="GO:0015074">
    <property type="term" value="P:DNA integration"/>
    <property type="evidence" value="ECO:0007669"/>
    <property type="project" value="InterPro"/>
</dbReference>
<dbReference type="OrthoDB" id="159395at2"/>
<dbReference type="SUPFAM" id="SSF53098">
    <property type="entry name" value="Ribonuclease H-like"/>
    <property type="match status" value="1"/>
</dbReference>
<dbReference type="PROSITE" id="PS50994">
    <property type="entry name" value="INTEGRASE"/>
    <property type="match status" value="1"/>
</dbReference>
<evidence type="ECO:0000313" key="2">
    <source>
        <dbReference type="EMBL" id="APV43797.1"/>
    </source>
</evidence>
<protein>
    <submittedName>
        <fullName evidence="2">Transposase</fullName>
    </submittedName>
</protein>
<dbReference type="STRING" id="1839801.Dform_00441"/>
<dbReference type="Pfam" id="PF13610">
    <property type="entry name" value="DDE_Tnp_IS240"/>
    <property type="match status" value="1"/>
</dbReference>